<dbReference type="SUPFAM" id="SSF161098">
    <property type="entry name" value="MetI-like"/>
    <property type="match status" value="1"/>
</dbReference>
<evidence type="ECO:0000256" key="4">
    <source>
        <dbReference type="ARBA" id="ARBA00022692"/>
    </source>
</evidence>
<keyword evidence="5 7" id="KW-1133">Transmembrane helix</keyword>
<dbReference type="Proteomes" id="UP000239471">
    <property type="component" value="Unassembled WGS sequence"/>
</dbReference>
<keyword evidence="6 7" id="KW-0472">Membrane</keyword>
<reference evidence="9 10" key="1">
    <citation type="submission" date="2018-03" db="EMBL/GenBank/DDBJ databases">
        <title>Genome sequence of Clostridium vincentii DSM 10228.</title>
        <authorList>
            <person name="Poehlein A."/>
            <person name="Daniel R."/>
        </authorList>
    </citation>
    <scope>NUCLEOTIDE SEQUENCE [LARGE SCALE GENOMIC DNA]</scope>
    <source>
        <strain evidence="9 10">DSM 10228</strain>
    </source>
</reference>
<feature type="transmembrane region" description="Helical" evidence="7">
    <location>
        <begin position="149"/>
        <end position="169"/>
    </location>
</feature>
<keyword evidence="10" id="KW-1185">Reference proteome</keyword>
<keyword evidence="4 7" id="KW-0812">Transmembrane</keyword>
<keyword evidence="2 7" id="KW-0813">Transport</keyword>
<sequence length="288" mass="32459">MDSKSLPLNKEGTINLKKILLKVGRIILTLIIFGVFFTPFYWMVLTSIKTLGETLTFPPSFWVDNINFENFSKALQTGPFLQYTKNSLIVTFTTLILQFATVIPAAYAFARYKFKGSKLSFGLIMATMMIPAQLVFLPVFIMFSKWGIVNTYLSLILPFASSAFGIFMLRQRFMQVPQELLEAARLDDAGEFKIMHKIMIPMAKPTLVTLGLLTFISTWNDYFWPLVLTTKNAMRTLPVGVAGIANVDGGISYNILMAGNMVLIIPVLIIFFLAQKHIIKAFTYIGDK</sequence>
<evidence type="ECO:0000313" key="9">
    <source>
        <dbReference type="EMBL" id="PRR83798.1"/>
    </source>
</evidence>
<evidence type="ECO:0000256" key="7">
    <source>
        <dbReference type="RuleBase" id="RU363032"/>
    </source>
</evidence>
<comment type="subcellular location">
    <subcellularLocation>
        <location evidence="1 7">Cell membrane</location>
        <topology evidence="1 7">Multi-pass membrane protein</topology>
    </subcellularLocation>
</comment>
<evidence type="ECO:0000256" key="5">
    <source>
        <dbReference type="ARBA" id="ARBA00022989"/>
    </source>
</evidence>
<evidence type="ECO:0000256" key="1">
    <source>
        <dbReference type="ARBA" id="ARBA00004651"/>
    </source>
</evidence>
<feature type="transmembrane region" description="Helical" evidence="7">
    <location>
        <begin position="121"/>
        <end position="143"/>
    </location>
</feature>
<dbReference type="Pfam" id="PF00528">
    <property type="entry name" value="BPD_transp_1"/>
    <property type="match status" value="1"/>
</dbReference>
<feature type="transmembrane region" description="Helical" evidence="7">
    <location>
        <begin position="88"/>
        <end position="109"/>
    </location>
</feature>
<accession>A0A2T0BIS5</accession>
<feature type="transmembrane region" description="Helical" evidence="7">
    <location>
        <begin position="251"/>
        <end position="274"/>
    </location>
</feature>
<evidence type="ECO:0000256" key="6">
    <source>
        <dbReference type="ARBA" id="ARBA00023136"/>
    </source>
</evidence>
<gene>
    <name evidence="9" type="primary">araQ_2</name>
    <name evidence="9" type="ORF">CLVI_07450</name>
</gene>
<evidence type="ECO:0000256" key="2">
    <source>
        <dbReference type="ARBA" id="ARBA00022448"/>
    </source>
</evidence>
<organism evidence="9 10">
    <name type="scientific">Clostridium vincentii</name>
    <dbReference type="NCBI Taxonomy" id="52704"/>
    <lineage>
        <taxon>Bacteria</taxon>
        <taxon>Bacillati</taxon>
        <taxon>Bacillota</taxon>
        <taxon>Clostridia</taxon>
        <taxon>Eubacteriales</taxon>
        <taxon>Clostridiaceae</taxon>
        <taxon>Clostridium</taxon>
    </lineage>
</organism>
<dbReference type="InterPro" id="IPR000515">
    <property type="entry name" value="MetI-like"/>
</dbReference>
<feature type="transmembrane region" description="Helical" evidence="7">
    <location>
        <begin position="202"/>
        <end position="219"/>
    </location>
</feature>
<dbReference type="PROSITE" id="PS50928">
    <property type="entry name" value="ABC_TM1"/>
    <property type="match status" value="1"/>
</dbReference>
<feature type="domain" description="ABC transmembrane type-1" evidence="8">
    <location>
        <begin position="84"/>
        <end position="274"/>
    </location>
</feature>
<dbReference type="OrthoDB" id="9787837at2"/>
<dbReference type="InterPro" id="IPR035906">
    <property type="entry name" value="MetI-like_sf"/>
</dbReference>
<evidence type="ECO:0000259" key="8">
    <source>
        <dbReference type="PROSITE" id="PS50928"/>
    </source>
</evidence>
<dbReference type="Gene3D" id="1.10.3720.10">
    <property type="entry name" value="MetI-like"/>
    <property type="match status" value="1"/>
</dbReference>
<comment type="similarity">
    <text evidence="7">Belongs to the binding-protein-dependent transport system permease family.</text>
</comment>
<comment type="caution">
    <text evidence="9">The sequence shown here is derived from an EMBL/GenBank/DDBJ whole genome shotgun (WGS) entry which is preliminary data.</text>
</comment>
<dbReference type="AlphaFoldDB" id="A0A2T0BIS5"/>
<dbReference type="GO" id="GO:0005886">
    <property type="term" value="C:plasma membrane"/>
    <property type="evidence" value="ECO:0007669"/>
    <property type="project" value="UniProtKB-SubCell"/>
</dbReference>
<name>A0A2T0BIS5_9CLOT</name>
<dbReference type="EMBL" id="PVXQ01000005">
    <property type="protein sequence ID" value="PRR83798.1"/>
    <property type="molecule type" value="Genomic_DNA"/>
</dbReference>
<dbReference type="PANTHER" id="PTHR43744:SF12">
    <property type="entry name" value="ABC TRANSPORTER PERMEASE PROTEIN MG189-RELATED"/>
    <property type="match status" value="1"/>
</dbReference>
<evidence type="ECO:0000313" key="10">
    <source>
        <dbReference type="Proteomes" id="UP000239471"/>
    </source>
</evidence>
<dbReference type="GO" id="GO:0055085">
    <property type="term" value="P:transmembrane transport"/>
    <property type="evidence" value="ECO:0007669"/>
    <property type="project" value="InterPro"/>
</dbReference>
<dbReference type="PANTHER" id="PTHR43744">
    <property type="entry name" value="ABC TRANSPORTER PERMEASE PROTEIN MG189-RELATED-RELATED"/>
    <property type="match status" value="1"/>
</dbReference>
<evidence type="ECO:0000256" key="3">
    <source>
        <dbReference type="ARBA" id="ARBA00022475"/>
    </source>
</evidence>
<dbReference type="RefSeq" id="WP_106058774.1">
    <property type="nucleotide sequence ID" value="NZ_PVXQ01000005.1"/>
</dbReference>
<proteinExistence type="inferred from homology"/>
<dbReference type="CDD" id="cd06261">
    <property type="entry name" value="TM_PBP2"/>
    <property type="match status" value="1"/>
</dbReference>
<protein>
    <submittedName>
        <fullName evidence="9">L-arabinose transport system permease protein AraQ</fullName>
    </submittedName>
</protein>
<feature type="transmembrane region" description="Helical" evidence="7">
    <location>
        <begin position="26"/>
        <end position="44"/>
    </location>
</feature>
<keyword evidence="3" id="KW-1003">Cell membrane</keyword>